<sequence length="151" mass="16340">MIFQNVCKISPLCTKCNSQSAIPLHIIDCIDSSIDELYSSPANTINKLYKLDILIGLSGDKKEEYFMCQATFWASGELSNPYAVLAESQDKDLHDGIIPIEVTGMQVDLTTTKESTKNRSNSDVSDANSIVKNGGYINPAAAKRGKMGGAS</sequence>
<reference evidence="1 2" key="1">
    <citation type="submission" date="2022-01" db="EMBL/GenBank/DDBJ databases">
        <title>A chromosomal length assembly of Cordylochernes scorpioides.</title>
        <authorList>
            <person name="Zeh D."/>
            <person name="Zeh J."/>
        </authorList>
    </citation>
    <scope>NUCLEOTIDE SEQUENCE [LARGE SCALE GENOMIC DNA]</scope>
    <source>
        <strain evidence="1">IN4F17</strain>
        <tissue evidence="1">Whole Body</tissue>
    </source>
</reference>
<dbReference type="EMBL" id="CP092877">
    <property type="protein sequence ID" value="UYV77523.1"/>
    <property type="molecule type" value="Genomic_DNA"/>
</dbReference>
<organism evidence="1 2">
    <name type="scientific">Cordylochernes scorpioides</name>
    <dbReference type="NCBI Taxonomy" id="51811"/>
    <lineage>
        <taxon>Eukaryota</taxon>
        <taxon>Metazoa</taxon>
        <taxon>Ecdysozoa</taxon>
        <taxon>Arthropoda</taxon>
        <taxon>Chelicerata</taxon>
        <taxon>Arachnida</taxon>
        <taxon>Pseudoscorpiones</taxon>
        <taxon>Cheliferoidea</taxon>
        <taxon>Chernetidae</taxon>
        <taxon>Cordylochernes</taxon>
    </lineage>
</organism>
<evidence type="ECO:0000313" key="2">
    <source>
        <dbReference type="Proteomes" id="UP001235939"/>
    </source>
</evidence>
<keyword evidence="2" id="KW-1185">Reference proteome</keyword>
<dbReference type="Proteomes" id="UP001235939">
    <property type="component" value="Chromosome 15"/>
</dbReference>
<proteinExistence type="predicted"/>
<gene>
    <name evidence="1" type="ORF">LAZ67_15001355</name>
</gene>
<name>A0ABY6L8Q1_9ARAC</name>
<protein>
    <submittedName>
        <fullName evidence="1">Uncharacterized protein</fullName>
    </submittedName>
</protein>
<accession>A0ABY6L8Q1</accession>
<evidence type="ECO:0000313" key="1">
    <source>
        <dbReference type="EMBL" id="UYV77523.1"/>
    </source>
</evidence>